<feature type="chain" id="PRO_5012987523" evidence="1">
    <location>
        <begin position="23"/>
        <end position="263"/>
    </location>
</feature>
<gene>
    <name evidence="2" type="ORF">MEBOL_004198</name>
</gene>
<evidence type="ECO:0000313" key="2">
    <source>
        <dbReference type="EMBL" id="ATB30737.1"/>
    </source>
</evidence>
<reference evidence="2 3" key="1">
    <citation type="submission" date="2017-06" db="EMBL/GenBank/DDBJ databases">
        <authorList>
            <person name="Kim H.J."/>
            <person name="Triplett B.A."/>
        </authorList>
    </citation>
    <scope>NUCLEOTIDE SEQUENCE [LARGE SCALE GENOMIC DNA]</scope>
    <source>
        <strain evidence="2 3">DSM 14713</strain>
    </source>
</reference>
<dbReference type="KEGG" id="mbd:MEBOL_004198"/>
<dbReference type="Proteomes" id="UP000217289">
    <property type="component" value="Chromosome"/>
</dbReference>
<sequence length="263" mass="29008">MMRKRDMLLLAGVMGTGAGCLAEDLTCTPADSTYSCCVKQHPTQPQSCGAEPGLSGMAVATGVLVAAVTMTSDEGVLPAKMRADVEEVLRNCAAKAHETVNHKHFGGEPTRAQCDEVLRRTPQGVPITWAIQLGLEKHEVAKACAEERLGAFLAGRFSLEQRYRYDPGTKRLELVSPQERFDLLNKNRAHTLVGTLEPDVVVHSGDPLKPQAVYDFKFPCLRSNRPRWATYPKGHRHESLNQGEVYQEAFGSAIRVTPWELIR</sequence>
<proteinExistence type="predicted"/>
<protein>
    <submittedName>
        <fullName evidence="2">Putative lipoprotein</fullName>
    </submittedName>
</protein>
<organism evidence="2 3">
    <name type="scientific">Melittangium boletus DSM 14713</name>
    <dbReference type="NCBI Taxonomy" id="1294270"/>
    <lineage>
        <taxon>Bacteria</taxon>
        <taxon>Pseudomonadati</taxon>
        <taxon>Myxococcota</taxon>
        <taxon>Myxococcia</taxon>
        <taxon>Myxococcales</taxon>
        <taxon>Cystobacterineae</taxon>
        <taxon>Archangiaceae</taxon>
        <taxon>Melittangium</taxon>
    </lineage>
</organism>
<feature type="signal peptide" evidence="1">
    <location>
        <begin position="1"/>
        <end position="22"/>
    </location>
</feature>
<dbReference type="PROSITE" id="PS51257">
    <property type="entry name" value="PROKAR_LIPOPROTEIN"/>
    <property type="match status" value="1"/>
</dbReference>
<dbReference type="AlphaFoldDB" id="A0A250IHU9"/>
<evidence type="ECO:0000256" key="1">
    <source>
        <dbReference type="SAM" id="SignalP"/>
    </source>
</evidence>
<keyword evidence="1" id="KW-0732">Signal</keyword>
<accession>A0A250IHU9</accession>
<keyword evidence="3" id="KW-1185">Reference proteome</keyword>
<dbReference type="EMBL" id="CP022163">
    <property type="protein sequence ID" value="ATB30737.1"/>
    <property type="molecule type" value="Genomic_DNA"/>
</dbReference>
<evidence type="ECO:0000313" key="3">
    <source>
        <dbReference type="Proteomes" id="UP000217289"/>
    </source>
</evidence>
<keyword evidence="2" id="KW-0449">Lipoprotein</keyword>
<dbReference type="RefSeq" id="WP_095979154.1">
    <property type="nucleotide sequence ID" value="NZ_CP022163.1"/>
</dbReference>
<dbReference type="OrthoDB" id="5512733at2"/>
<name>A0A250IHU9_9BACT</name>